<evidence type="ECO:0000256" key="5">
    <source>
        <dbReference type="ARBA" id="ARBA00023136"/>
    </source>
</evidence>
<evidence type="ECO:0000256" key="4">
    <source>
        <dbReference type="ARBA" id="ARBA00022989"/>
    </source>
</evidence>
<feature type="domain" description="EamA" evidence="7">
    <location>
        <begin position="13"/>
        <end position="147"/>
    </location>
</feature>
<dbReference type="Pfam" id="PF00892">
    <property type="entry name" value="EamA"/>
    <property type="match status" value="2"/>
</dbReference>
<dbReference type="EMBL" id="CP102097">
    <property type="protein sequence ID" value="UUM32399.1"/>
    <property type="molecule type" value="Genomic_DNA"/>
</dbReference>
<dbReference type="RefSeq" id="WP_257086064.1">
    <property type="nucleotide sequence ID" value="NZ_CP102097.1"/>
</dbReference>
<accession>A0ABY5LK16</accession>
<evidence type="ECO:0000259" key="7">
    <source>
        <dbReference type="Pfam" id="PF00892"/>
    </source>
</evidence>
<dbReference type="InterPro" id="IPR050638">
    <property type="entry name" value="AA-Vitamin_Transporters"/>
</dbReference>
<keyword evidence="4 6" id="KW-1133">Transmembrane helix</keyword>
<keyword evidence="3 6" id="KW-0812">Transmembrane</keyword>
<gene>
    <name evidence="8" type="ORF">NP165_19150</name>
</gene>
<reference evidence="8" key="1">
    <citation type="submission" date="2022-07" db="EMBL/GenBank/DDBJ databases">
        <title>Complete genome of Vibrio japonicus strain JCM 31412T and phylogenomic assessment of the Nereis clade of the genus Vibrio.</title>
        <authorList>
            <person name="Shlafstein M.D."/>
            <person name="Emsley S.A."/>
            <person name="Ushijima B."/>
            <person name="Videau P."/>
            <person name="Saw J.H."/>
        </authorList>
    </citation>
    <scope>NUCLEOTIDE SEQUENCE</scope>
    <source>
        <strain evidence="8">JCM 31412</strain>
    </source>
</reference>
<comment type="similarity">
    <text evidence="2">Belongs to the EamA transporter family.</text>
</comment>
<evidence type="ECO:0000256" key="6">
    <source>
        <dbReference type="SAM" id="Phobius"/>
    </source>
</evidence>
<feature type="transmembrane region" description="Helical" evidence="6">
    <location>
        <begin position="256"/>
        <end position="275"/>
    </location>
</feature>
<dbReference type="PANTHER" id="PTHR32322">
    <property type="entry name" value="INNER MEMBRANE TRANSPORTER"/>
    <property type="match status" value="1"/>
</dbReference>
<dbReference type="Proteomes" id="UP001058602">
    <property type="component" value="Chromosome 2"/>
</dbReference>
<feature type="transmembrane region" description="Helical" evidence="6">
    <location>
        <begin position="76"/>
        <end position="94"/>
    </location>
</feature>
<keyword evidence="5 6" id="KW-0472">Membrane</keyword>
<evidence type="ECO:0000313" key="8">
    <source>
        <dbReference type="EMBL" id="UUM32399.1"/>
    </source>
</evidence>
<evidence type="ECO:0000256" key="2">
    <source>
        <dbReference type="ARBA" id="ARBA00007362"/>
    </source>
</evidence>
<feature type="transmembrane region" description="Helical" evidence="6">
    <location>
        <begin position="281"/>
        <end position="299"/>
    </location>
</feature>
<feature type="transmembrane region" description="Helical" evidence="6">
    <location>
        <begin position="41"/>
        <end position="64"/>
    </location>
</feature>
<feature type="transmembrane region" description="Helical" evidence="6">
    <location>
        <begin position="195"/>
        <end position="214"/>
    </location>
</feature>
<feature type="transmembrane region" description="Helical" evidence="6">
    <location>
        <begin position="131"/>
        <end position="148"/>
    </location>
</feature>
<dbReference type="InterPro" id="IPR037185">
    <property type="entry name" value="EmrE-like"/>
</dbReference>
<evidence type="ECO:0000256" key="3">
    <source>
        <dbReference type="ARBA" id="ARBA00022692"/>
    </source>
</evidence>
<proteinExistence type="inferred from homology"/>
<feature type="transmembrane region" description="Helical" evidence="6">
    <location>
        <begin position="160"/>
        <end position="183"/>
    </location>
</feature>
<dbReference type="InterPro" id="IPR000620">
    <property type="entry name" value="EamA_dom"/>
</dbReference>
<evidence type="ECO:0000256" key="1">
    <source>
        <dbReference type="ARBA" id="ARBA00004141"/>
    </source>
</evidence>
<feature type="transmembrane region" description="Helical" evidence="6">
    <location>
        <begin position="226"/>
        <end position="244"/>
    </location>
</feature>
<feature type="domain" description="EamA" evidence="7">
    <location>
        <begin position="164"/>
        <end position="296"/>
    </location>
</feature>
<name>A0ABY5LK16_9VIBR</name>
<dbReference type="PANTHER" id="PTHR32322:SF2">
    <property type="entry name" value="EAMA DOMAIN-CONTAINING PROTEIN"/>
    <property type="match status" value="1"/>
</dbReference>
<sequence length="311" mass="32900">MTLLTNTAYSERFGITAILFASLLWGTTGTAASFAPAVSPLAIGAFSMGVGGLLLALLAYKNLARERRVLVKHRRIVLSGALALAVYPMAFYSSMRMSGVAIGTVVSIASAPFFVAVLERLFSIKHNIDRRWVYSLSLGTVGIAFLTFSEPSSNADGDDLSRYLGILLGLIAGLTYALYAWAAKELISHGVSSKSAMGSIFGTGALILLPSLVFTGGNLFETSINTYVVLYMAFIPMFVGYACFGFGLKVVAASKASLLTLFEPAVAAVFAVVVVGEKISMLGWLGVALIMACLVIQSYKPVPRSLSVSCP</sequence>
<feature type="transmembrane region" description="Helical" evidence="6">
    <location>
        <begin position="100"/>
        <end position="119"/>
    </location>
</feature>
<evidence type="ECO:0000313" key="9">
    <source>
        <dbReference type="Proteomes" id="UP001058602"/>
    </source>
</evidence>
<keyword evidence="9" id="KW-1185">Reference proteome</keyword>
<dbReference type="SUPFAM" id="SSF103481">
    <property type="entry name" value="Multidrug resistance efflux transporter EmrE"/>
    <property type="match status" value="1"/>
</dbReference>
<organism evidence="8 9">
    <name type="scientific">Vibrio japonicus</name>
    <dbReference type="NCBI Taxonomy" id="1824638"/>
    <lineage>
        <taxon>Bacteria</taxon>
        <taxon>Pseudomonadati</taxon>
        <taxon>Pseudomonadota</taxon>
        <taxon>Gammaproteobacteria</taxon>
        <taxon>Vibrionales</taxon>
        <taxon>Vibrionaceae</taxon>
        <taxon>Vibrio</taxon>
    </lineage>
</organism>
<protein>
    <submittedName>
        <fullName evidence="8">DMT family transporter</fullName>
    </submittedName>
</protein>
<comment type="subcellular location">
    <subcellularLocation>
        <location evidence="1">Membrane</location>
        <topology evidence="1">Multi-pass membrane protein</topology>
    </subcellularLocation>
</comment>